<evidence type="ECO:0000313" key="2">
    <source>
        <dbReference type="EMBL" id="GAA57912.1"/>
    </source>
</evidence>
<dbReference type="Proteomes" id="UP000008909">
    <property type="component" value="Unassembled WGS sequence"/>
</dbReference>
<dbReference type="GO" id="GO:0015074">
    <property type="term" value="P:DNA integration"/>
    <property type="evidence" value="ECO:0007669"/>
    <property type="project" value="InterPro"/>
</dbReference>
<dbReference type="Gene3D" id="1.10.340.70">
    <property type="match status" value="1"/>
</dbReference>
<proteinExistence type="predicted"/>
<accession>G7YY83</accession>
<dbReference type="InterPro" id="IPR052160">
    <property type="entry name" value="Gypsy_RT_Integrase-like"/>
</dbReference>
<dbReference type="Gene3D" id="3.30.420.10">
    <property type="entry name" value="Ribonuclease H-like superfamily/Ribonuclease H"/>
    <property type="match status" value="1"/>
</dbReference>
<gene>
    <name evidence="2" type="ORF">CLF_113342</name>
</gene>
<organism evidence="2 3">
    <name type="scientific">Clonorchis sinensis</name>
    <name type="common">Chinese liver fluke</name>
    <dbReference type="NCBI Taxonomy" id="79923"/>
    <lineage>
        <taxon>Eukaryota</taxon>
        <taxon>Metazoa</taxon>
        <taxon>Spiralia</taxon>
        <taxon>Lophotrochozoa</taxon>
        <taxon>Platyhelminthes</taxon>
        <taxon>Trematoda</taxon>
        <taxon>Digenea</taxon>
        <taxon>Opisthorchiida</taxon>
        <taxon>Opisthorchiata</taxon>
        <taxon>Opisthorchiidae</taxon>
        <taxon>Clonorchis</taxon>
    </lineage>
</organism>
<dbReference type="SUPFAM" id="SSF53098">
    <property type="entry name" value="Ribonuclease H-like"/>
    <property type="match status" value="1"/>
</dbReference>
<protein>
    <submittedName>
        <fullName evidence="2">Gypsy retrotransposon integrase-like protein 1</fullName>
    </submittedName>
</protein>
<keyword evidence="3" id="KW-1185">Reference proteome</keyword>
<name>G7YY83_CLOSI</name>
<dbReference type="GO" id="GO:0003676">
    <property type="term" value="F:nucleic acid binding"/>
    <property type="evidence" value="ECO:0007669"/>
    <property type="project" value="InterPro"/>
</dbReference>
<dbReference type="InterPro" id="IPR001584">
    <property type="entry name" value="Integrase_cat-core"/>
</dbReference>
<dbReference type="PROSITE" id="PS50994">
    <property type="entry name" value="INTEGRASE"/>
    <property type="match status" value="1"/>
</dbReference>
<feature type="domain" description="Integrase catalytic" evidence="1">
    <location>
        <begin position="142"/>
        <end position="201"/>
    </location>
</feature>
<dbReference type="Pfam" id="PF17921">
    <property type="entry name" value="Integrase_H2C2"/>
    <property type="match status" value="1"/>
</dbReference>
<dbReference type="InterPro" id="IPR012337">
    <property type="entry name" value="RNaseH-like_sf"/>
</dbReference>
<dbReference type="InterPro" id="IPR041588">
    <property type="entry name" value="Integrase_H2C2"/>
</dbReference>
<feature type="non-terminal residue" evidence="2">
    <location>
        <position position="201"/>
    </location>
</feature>
<dbReference type="EMBL" id="DF145173">
    <property type="protein sequence ID" value="GAA57912.1"/>
    <property type="molecule type" value="Genomic_DNA"/>
</dbReference>
<dbReference type="PANTHER" id="PTHR47266">
    <property type="entry name" value="ENDONUCLEASE-RELATED"/>
    <property type="match status" value="1"/>
</dbReference>
<reference evidence="2" key="1">
    <citation type="journal article" date="2011" name="Genome Biol.">
        <title>The draft genome of the carcinogenic human liver fluke Clonorchis sinensis.</title>
        <authorList>
            <person name="Wang X."/>
            <person name="Chen W."/>
            <person name="Huang Y."/>
            <person name="Sun J."/>
            <person name="Men J."/>
            <person name="Liu H."/>
            <person name="Luo F."/>
            <person name="Guo L."/>
            <person name="Lv X."/>
            <person name="Deng C."/>
            <person name="Zhou C."/>
            <person name="Fan Y."/>
            <person name="Li X."/>
            <person name="Huang L."/>
            <person name="Hu Y."/>
            <person name="Liang C."/>
            <person name="Hu X."/>
            <person name="Xu J."/>
            <person name="Yu X."/>
        </authorList>
    </citation>
    <scope>NUCLEOTIDE SEQUENCE [LARGE SCALE GENOMIC DNA]</scope>
    <source>
        <strain evidence="2">Henan</strain>
    </source>
</reference>
<reference key="2">
    <citation type="submission" date="2011-10" db="EMBL/GenBank/DDBJ databases">
        <title>The genome and transcriptome sequence of Clonorchis sinensis provide insights into the carcinogenic liver fluke.</title>
        <authorList>
            <person name="Wang X."/>
            <person name="Huang Y."/>
            <person name="Chen W."/>
            <person name="Liu H."/>
            <person name="Guo L."/>
            <person name="Chen Y."/>
            <person name="Luo F."/>
            <person name="Zhou W."/>
            <person name="Sun J."/>
            <person name="Mao Q."/>
            <person name="Liang P."/>
            <person name="Zhou C."/>
            <person name="Tian Y."/>
            <person name="Men J."/>
            <person name="Lv X."/>
            <person name="Huang L."/>
            <person name="Zhou J."/>
            <person name="Hu Y."/>
            <person name="Li R."/>
            <person name="Zhang F."/>
            <person name="Lei H."/>
            <person name="Li X."/>
            <person name="Hu X."/>
            <person name="Liang C."/>
            <person name="Xu J."/>
            <person name="Wu Z."/>
            <person name="Yu X."/>
        </authorList>
    </citation>
    <scope>NUCLEOTIDE SEQUENCE</scope>
    <source>
        <strain>Henan</strain>
    </source>
</reference>
<evidence type="ECO:0000259" key="1">
    <source>
        <dbReference type="PROSITE" id="PS50994"/>
    </source>
</evidence>
<dbReference type="AlphaFoldDB" id="G7YY83"/>
<dbReference type="InterPro" id="IPR036397">
    <property type="entry name" value="RNaseH_sf"/>
</dbReference>
<sequence>MIGANSLVVELNPRRLMQLQRQGPVLRKVAAVLLDGRSVENVEGDRELETFRTHFDRLSLNEAGIISWNATNSDVVLPVIPRVLRRKPIVECREMAHTGCTKTYDLLRQRAYWLGMRKEVVDYVVSCKRCQQMKGDTTGAAQSMEPIAVSEVGELWSVDFMDPLPVTTSGNRYIVIMTEYLSRWIEVAAVPNQRATTISGV</sequence>
<evidence type="ECO:0000313" key="3">
    <source>
        <dbReference type="Proteomes" id="UP000008909"/>
    </source>
</evidence>